<dbReference type="SMART" id="SM00054">
    <property type="entry name" value="EFh"/>
    <property type="match status" value="3"/>
</dbReference>
<evidence type="ECO:0000313" key="6">
    <source>
        <dbReference type="Proteomes" id="UP001237448"/>
    </source>
</evidence>
<keyword evidence="3" id="KW-0732">Signal</keyword>
<gene>
    <name evidence="5" type="ORF">J3R73_004645</name>
</gene>
<protein>
    <recommendedName>
        <fullName evidence="4">EF-hand domain-containing protein</fullName>
    </recommendedName>
</protein>
<dbReference type="CDD" id="cd00051">
    <property type="entry name" value="EFh"/>
    <property type="match status" value="1"/>
</dbReference>
<feature type="signal peptide" evidence="3">
    <location>
        <begin position="1"/>
        <end position="23"/>
    </location>
</feature>
<dbReference type="InterPro" id="IPR011992">
    <property type="entry name" value="EF-hand-dom_pair"/>
</dbReference>
<evidence type="ECO:0000259" key="4">
    <source>
        <dbReference type="PROSITE" id="PS50222"/>
    </source>
</evidence>
<dbReference type="Pfam" id="PF13499">
    <property type="entry name" value="EF-hand_7"/>
    <property type="match status" value="1"/>
</dbReference>
<dbReference type="PANTHER" id="PTHR10891">
    <property type="entry name" value="EF-HAND CALCIUM-BINDING DOMAIN CONTAINING PROTEIN"/>
    <property type="match status" value="1"/>
</dbReference>
<dbReference type="EMBL" id="JAUSVK010000001">
    <property type="protein sequence ID" value="MDQ0394853.1"/>
    <property type="molecule type" value="Genomic_DNA"/>
</dbReference>
<dbReference type="Pfam" id="PF13202">
    <property type="entry name" value="EF-hand_5"/>
    <property type="match status" value="1"/>
</dbReference>
<reference evidence="5 6" key="1">
    <citation type="submission" date="2023-07" db="EMBL/GenBank/DDBJ databases">
        <title>Genomic Encyclopedia of Type Strains, Phase IV (KMG-IV): sequencing the most valuable type-strain genomes for metagenomic binning, comparative biology and taxonomic classification.</title>
        <authorList>
            <person name="Goeker M."/>
        </authorList>
    </citation>
    <scope>NUCLEOTIDE SEQUENCE [LARGE SCALE GENOMIC DNA]</scope>
    <source>
        <strain evidence="5 6">DSM 5896</strain>
    </source>
</reference>
<dbReference type="Proteomes" id="UP001237448">
    <property type="component" value="Unassembled WGS sequence"/>
</dbReference>
<dbReference type="InterPro" id="IPR018247">
    <property type="entry name" value="EF_Hand_1_Ca_BS"/>
</dbReference>
<evidence type="ECO:0000256" key="2">
    <source>
        <dbReference type="ARBA" id="ARBA00022737"/>
    </source>
</evidence>
<feature type="chain" id="PRO_5046077838" description="EF-hand domain-containing protein" evidence="3">
    <location>
        <begin position="24"/>
        <end position="148"/>
    </location>
</feature>
<evidence type="ECO:0000256" key="3">
    <source>
        <dbReference type="SAM" id="SignalP"/>
    </source>
</evidence>
<evidence type="ECO:0000313" key="5">
    <source>
        <dbReference type="EMBL" id="MDQ0394853.1"/>
    </source>
</evidence>
<proteinExistence type="predicted"/>
<comment type="caution">
    <text evidence="5">The sequence shown here is derived from an EMBL/GenBank/DDBJ whole genome shotgun (WGS) entry which is preliminary data.</text>
</comment>
<keyword evidence="6" id="KW-1185">Reference proteome</keyword>
<evidence type="ECO:0000256" key="1">
    <source>
        <dbReference type="ARBA" id="ARBA00022723"/>
    </source>
</evidence>
<dbReference type="SUPFAM" id="SSF47473">
    <property type="entry name" value="EF-hand"/>
    <property type="match status" value="1"/>
</dbReference>
<keyword evidence="2" id="KW-0677">Repeat</keyword>
<dbReference type="Gene3D" id="1.10.238.10">
    <property type="entry name" value="EF-hand"/>
    <property type="match status" value="2"/>
</dbReference>
<dbReference type="PROSITE" id="PS50222">
    <property type="entry name" value="EF_HAND_2"/>
    <property type="match status" value="2"/>
</dbReference>
<feature type="domain" description="EF-hand" evidence="4">
    <location>
        <begin position="27"/>
        <end position="62"/>
    </location>
</feature>
<sequence length="148" mass="15356">MRLVVLAPLLALAAAGCATTALGAMSGRKPDLARMLQNADENGDGVVTCAEYADARRKLFARLDRNGDGYLGSDDVPGRFAARIGGREGGLAQAIALLDKNGDGRISRDEFVAGPGLLFDRADTDHDGVIDARELAAFRAAVAARGAS</sequence>
<feature type="domain" description="EF-hand" evidence="4">
    <location>
        <begin position="86"/>
        <end position="121"/>
    </location>
</feature>
<dbReference type="RefSeq" id="WP_307432683.1">
    <property type="nucleotide sequence ID" value="NZ_JAUSVK010000001.1"/>
</dbReference>
<dbReference type="InterPro" id="IPR039647">
    <property type="entry name" value="EF_hand_pair_protein_CML-like"/>
</dbReference>
<dbReference type="PROSITE" id="PS00018">
    <property type="entry name" value="EF_HAND_1"/>
    <property type="match status" value="3"/>
</dbReference>
<organism evidence="5 6">
    <name type="scientific">Labrys monachus</name>
    <dbReference type="NCBI Taxonomy" id="217067"/>
    <lineage>
        <taxon>Bacteria</taxon>
        <taxon>Pseudomonadati</taxon>
        <taxon>Pseudomonadota</taxon>
        <taxon>Alphaproteobacteria</taxon>
        <taxon>Hyphomicrobiales</taxon>
        <taxon>Xanthobacteraceae</taxon>
        <taxon>Labrys</taxon>
    </lineage>
</organism>
<dbReference type="PROSITE" id="PS51257">
    <property type="entry name" value="PROKAR_LIPOPROTEIN"/>
    <property type="match status" value="1"/>
</dbReference>
<name>A0ABU0FJR4_9HYPH</name>
<keyword evidence="1" id="KW-0479">Metal-binding</keyword>
<accession>A0ABU0FJR4</accession>
<dbReference type="InterPro" id="IPR002048">
    <property type="entry name" value="EF_hand_dom"/>
</dbReference>